<feature type="coiled-coil region" evidence="2">
    <location>
        <begin position="90"/>
        <end position="123"/>
    </location>
</feature>
<dbReference type="PANTHER" id="PTHR30469:SF11">
    <property type="entry name" value="BLL4320 PROTEIN"/>
    <property type="match status" value="1"/>
</dbReference>
<evidence type="ECO:0000256" key="4">
    <source>
        <dbReference type="SAM" id="SignalP"/>
    </source>
</evidence>
<sequence>MRRTALLFLATCLSASAVWASDAPVQKTKKPPVPVIAYEVKPIAIPVHLQVLGRLESKESVDITANVTERVKALHFKDGEFVRKSQLLVELNAEEEFALLEEAKEAAEEAKRQYDRVKEIEGRGTVTRSLIDERYRQWKTAEAKRKVIQAQIADRRIYAPFAGQVGLRNISVGALVQPGTKIVSLDDTRQMRLDLLLPSRYLRDLKLGQTVEIESTSYPGRRFSGQLEVIAPRVDETIRMVKARAMVDNPKGELKSQMMVQAFIELPTQEQLMVPNTAILMLGDRQFVYRIVPGQKPDVYKLERVEIETGERRNRMTQVVSGLETGEWVVSQGLMGISLNRPVSIKAMQQGQPQPELLKKSSSQSAVDVSTPAGDR</sequence>
<dbReference type="NCBIfam" id="TIGR01730">
    <property type="entry name" value="RND_mfp"/>
    <property type="match status" value="1"/>
</dbReference>
<feature type="signal peptide" evidence="4">
    <location>
        <begin position="1"/>
        <end position="20"/>
    </location>
</feature>
<proteinExistence type="inferred from homology"/>
<dbReference type="Gene3D" id="2.40.50.100">
    <property type="match status" value="1"/>
</dbReference>
<dbReference type="GO" id="GO:0015562">
    <property type="term" value="F:efflux transmembrane transporter activity"/>
    <property type="evidence" value="ECO:0007669"/>
    <property type="project" value="TreeGrafter"/>
</dbReference>
<evidence type="ECO:0000313" key="7">
    <source>
        <dbReference type="EMBL" id="QAB16174.1"/>
    </source>
</evidence>
<evidence type="ECO:0000259" key="6">
    <source>
        <dbReference type="Pfam" id="PF25954"/>
    </source>
</evidence>
<evidence type="ECO:0000313" key="8">
    <source>
        <dbReference type="Proteomes" id="UP000285478"/>
    </source>
</evidence>
<keyword evidence="8" id="KW-1185">Reference proteome</keyword>
<dbReference type="EMBL" id="CP035033">
    <property type="protein sequence ID" value="QAB16174.1"/>
    <property type="molecule type" value="Genomic_DNA"/>
</dbReference>
<protein>
    <submittedName>
        <fullName evidence="7">Efflux RND transporter periplasmic adaptor subunit</fullName>
    </submittedName>
</protein>
<feature type="region of interest" description="Disordered" evidence="3">
    <location>
        <begin position="349"/>
        <end position="376"/>
    </location>
</feature>
<evidence type="ECO:0000256" key="1">
    <source>
        <dbReference type="ARBA" id="ARBA00009477"/>
    </source>
</evidence>
<keyword evidence="2" id="KW-0175">Coiled coil</keyword>
<dbReference type="RefSeq" id="WP_128385435.1">
    <property type="nucleotide sequence ID" value="NZ_CP035033.1"/>
</dbReference>
<name>A0A410H5F8_9GAMM</name>
<evidence type="ECO:0000256" key="2">
    <source>
        <dbReference type="SAM" id="Coils"/>
    </source>
</evidence>
<dbReference type="InterPro" id="IPR058625">
    <property type="entry name" value="MdtA-like_BSH"/>
</dbReference>
<feature type="domain" description="CusB-like beta-barrel" evidence="6">
    <location>
        <begin position="198"/>
        <end position="262"/>
    </location>
</feature>
<dbReference type="Pfam" id="PF25954">
    <property type="entry name" value="Beta-barrel_RND_2"/>
    <property type="match status" value="1"/>
</dbReference>
<dbReference type="Gene3D" id="2.40.420.20">
    <property type="match status" value="1"/>
</dbReference>
<evidence type="ECO:0000259" key="5">
    <source>
        <dbReference type="Pfam" id="PF25917"/>
    </source>
</evidence>
<dbReference type="Proteomes" id="UP000285478">
    <property type="component" value="Chromosome"/>
</dbReference>
<dbReference type="GO" id="GO:1990281">
    <property type="term" value="C:efflux pump complex"/>
    <property type="evidence" value="ECO:0007669"/>
    <property type="project" value="TreeGrafter"/>
</dbReference>
<dbReference type="Pfam" id="PF25917">
    <property type="entry name" value="BSH_RND"/>
    <property type="match status" value="1"/>
</dbReference>
<dbReference type="InterPro" id="IPR006143">
    <property type="entry name" value="RND_pump_MFP"/>
</dbReference>
<gene>
    <name evidence="7" type="ORF">EPV75_11120</name>
</gene>
<dbReference type="Gene3D" id="2.40.30.170">
    <property type="match status" value="1"/>
</dbReference>
<evidence type="ECO:0000256" key="3">
    <source>
        <dbReference type="SAM" id="MobiDB-lite"/>
    </source>
</evidence>
<dbReference type="SUPFAM" id="SSF111369">
    <property type="entry name" value="HlyD-like secretion proteins"/>
    <property type="match status" value="1"/>
</dbReference>
<dbReference type="FunFam" id="2.40.30.170:FF:000010">
    <property type="entry name" value="Efflux RND transporter periplasmic adaptor subunit"/>
    <property type="match status" value="1"/>
</dbReference>
<organism evidence="7 8">
    <name type="scientific">Hydrogenovibrio thermophilus</name>
    <dbReference type="NCBI Taxonomy" id="265883"/>
    <lineage>
        <taxon>Bacteria</taxon>
        <taxon>Pseudomonadati</taxon>
        <taxon>Pseudomonadota</taxon>
        <taxon>Gammaproteobacteria</taxon>
        <taxon>Thiotrichales</taxon>
        <taxon>Piscirickettsiaceae</taxon>
        <taxon>Hydrogenovibrio</taxon>
    </lineage>
</organism>
<accession>A0A410H5F8</accession>
<feature type="chain" id="PRO_5019293183" evidence="4">
    <location>
        <begin position="21"/>
        <end position="376"/>
    </location>
</feature>
<comment type="similarity">
    <text evidence="1">Belongs to the membrane fusion protein (MFP) (TC 8.A.1) family.</text>
</comment>
<dbReference type="PANTHER" id="PTHR30469">
    <property type="entry name" value="MULTIDRUG RESISTANCE PROTEIN MDTA"/>
    <property type="match status" value="1"/>
</dbReference>
<keyword evidence="4" id="KW-0732">Signal</keyword>
<reference evidence="7 8" key="1">
    <citation type="journal article" date="2018" name="Environ. Microbiol.">
        <title>Genomes of ubiquitous marine and hypersaline Hydrogenovibrio, Thiomicrorhabdus and Thiomicrospira spp. encode a diversity of mechanisms to sustain chemolithoautotrophy in heterogeneous environments.</title>
        <authorList>
            <person name="Scott K.M."/>
            <person name="Williams J."/>
            <person name="Porter C.M.B."/>
            <person name="Russel S."/>
            <person name="Harmer T.L."/>
            <person name="Paul J.H."/>
            <person name="Antonen K.M."/>
            <person name="Bridges M.K."/>
            <person name="Camper G.J."/>
            <person name="Campla C.K."/>
            <person name="Casella L.G."/>
            <person name="Chase E."/>
            <person name="Conrad J.W."/>
            <person name="Cruz M.C."/>
            <person name="Dunlap D.S."/>
            <person name="Duran L."/>
            <person name="Fahsbender E.M."/>
            <person name="Goldsmith D.B."/>
            <person name="Keeley R.F."/>
            <person name="Kondoff M.R."/>
            <person name="Kussy B.I."/>
            <person name="Lane M.K."/>
            <person name="Lawler S."/>
            <person name="Leigh B.A."/>
            <person name="Lewis C."/>
            <person name="Lostal L.M."/>
            <person name="Marking D."/>
            <person name="Mancera P.A."/>
            <person name="McClenthan E.C."/>
            <person name="McIntyre E.A."/>
            <person name="Mine J.A."/>
            <person name="Modi S."/>
            <person name="Moore B.D."/>
            <person name="Morgan W.A."/>
            <person name="Nelson K.M."/>
            <person name="Nguyen K.N."/>
            <person name="Ogburn N."/>
            <person name="Parrino D.G."/>
            <person name="Pedapudi A.D."/>
            <person name="Pelham R.P."/>
            <person name="Preece A.M."/>
            <person name="Rampersad E.A."/>
            <person name="Richardson J.C."/>
            <person name="Rodgers C.M."/>
            <person name="Schaffer B.L."/>
            <person name="Sheridan N.E."/>
            <person name="Solone M.R."/>
            <person name="Staley Z.R."/>
            <person name="Tabuchi M."/>
            <person name="Waide R.J."/>
            <person name="Wanjugi P.W."/>
            <person name="Young S."/>
            <person name="Clum A."/>
            <person name="Daum C."/>
            <person name="Huntemann M."/>
            <person name="Ivanova N."/>
            <person name="Kyrpides N."/>
            <person name="Mikhailova N."/>
            <person name="Palaniappan K."/>
            <person name="Pillay M."/>
            <person name="Reddy T.B.K."/>
            <person name="Shapiro N."/>
            <person name="Stamatis D."/>
            <person name="Varghese N."/>
            <person name="Woyke T."/>
            <person name="Boden R."/>
            <person name="Freyermuth S.K."/>
            <person name="Kerfeld C.A."/>
        </authorList>
    </citation>
    <scope>NUCLEOTIDE SEQUENCE [LARGE SCALE GENOMIC DNA]</scope>
    <source>
        <strain evidence="7 8">JR-2</strain>
    </source>
</reference>
<dbReference type="InterPro" id="IPR058792">
    <property type="entry name" value="Beta-barrel_RND_2"/>
</dbReference>
<dbReference type="AlphaFoldDB" id="A0A410H5F8"/>
<dbReference type="Gene3D" id="1.10.287.470">
    <property type="entry name" value="Helix hairpin bin"/>
    <property type="match status" value="1"/>
</dbReference>
<dbReference type="KEGG" id="htr:EPV75_11120"/>
<feature type="domain" description="Multidrug resistance protein MdtA-like barrel-sandwich hybrid" evidence="5">
    <location>
        <begin position="60"/>
        <end position="180"/>
    </location>
</feature>